<dbReference type="Proteomes" id="UP000739538">
    <property type="component" value="Unassembled WGS sequence"/>
</dbReference>
<reference evidence="1" key="1">
    <citation type="submission" date="2020-04" db="EMBL/GenBank/DDBJ databases">
        <authorList>
            <person name="Zhang T."/>
        </authorList>
    </citation>
    <scope>NUCLEOTIDE SEQUENCE</scope>
    <source>
        <strain evidence="1">HKST-UBA02</strain>
    </source>
</reference>
<gene>
    <name evidence="1" type="ORF">KDA27_26960</name>
</gene>
<name>A0A956NLS6_UNCEI</name>
<organism evidence="1 2">
    <name type="scientific">Eiseniibacteriota bacterium</name>
    <dbReference type="NCBI Taxonomy" id="2212470"/>
    <lineage>
        <taxon>Bacteria</taxon>
        <taxon>Candidatus Eiseniibacteriota</taxon>
    </lineage>
</organism>
<evidence type="ECO:0000313" key="1">
    <source>
        <dbReference type="EMBL" id="MCA9759464.1"/>
    </source>
</evidence>
<accession>A0A956NLS6</accession>
<evidence type="ECO:0008006" key="3">
    <source>
        <dbReference type="Google" id="ProtNLM"/>
    </source>
</evidence>
<dbReference type="EMBL" id="JAGQHS010000354">
    <property type="protein sequence ID" value="MCA9759464.1"/>
    <property type="molecule type" value="Genomic_DNA"/>
</dbReference>
<dbReference type="AlphaFoldDB" id="A0A956NLS6"/>
<reference evidence="1" key="2">
    <citation type="journal article" date="2021" name="Microbiome">
        <title>Successional dynamics and alternative stable states in a saline activated sludge microbial community over 9 years.</title>
        <authorList>
            <person name="Wang Y."/>
            <person name="Ye J."/>
            <person name="Ju F."/>
            <person name="Liu L."/>
            <person name="Boyd J.A."/>
            <person name="Deng Y."/>
            <person name="Parks D.H."/>
            <person name="Jiang X."/>
            <person name="Yin X."/>
            <person name="Woodcroft B.J."/>
            <person name="Tyson G.W."/>
            <person name="Hugenholtz P."/>
            <person name="Polz M.F."/>
            <person name="Zhang T."/>
        </authorList>
    </citation>
    <scope>NUCLEOTIDE SEQUENCE</scope>
    <source>
        <strain evidence="1">HKST-UBA02</strain>
    </source>
</reference>
<sequence>MVRLRLLAPHHQNNVSRSLLCFTSVALLGGLVNTPVSAGVNEGGTLILHTNEQIVYSSDDVYCGQSGLTFCMDADTMVDGTEPAVFFLLGAFHPDSFPRVLGVTFGLDYDANSINLLNWGPCGDFELPTTEWPAPGEGSAVTWNSAQTNHLLDVYWFAAYSDDPATIALTPHPSQGAFFADDSIPSRLDEVAALGSLGFGIPGELPCAGGLDPGACEVIPHDALHSFLVMPDDPVTSHLETLVRVRTTSGVPIANSFVRIEFVPEVFLCASAVLTGVTDQNGEVHLVAAGGNCVIDRPGAVLVYADDVLLRSFDNVRSPDFDRVSGDGKVDLSDLVSFSAQYHGVEPPVCHDYGLDGDVDLGDFVIFGSVFVPAAHCGR</sequence>
<protein>
    <recommendedName>
        <fullName evidence="3">Dockerin domain-containing protein</fullName>
    </recommendedName>
</protein>
<evidence type="ECO:0000313" key="2">
    <source>
        <dbReference type="Proteomes" id="UP000739538"/>
    </source>
</evidence>
<comment type="caution">
    <text evidence="1">The sequence shown here is derived from an EMBL/GenBank/DDBJ whole genome shotgun (WGS) entry which is preliminary data.</text>
</comment>
<proteinExistence type="predicted"/>